<dbReference type="EMBL" id="LR797271">
    <property type="protein sequence ID" value="CAB4198407.1"/>
    <property type="molecule type" value="Genomic_DNA"/>
</dbReference>
<proteinExistence type="predicted"/>
<name>A0A6J5RVR4_9CAUD</name>
<gene>
    <name evidence="1" type="ORF">UFOVP1309_85</name>
</gene>
<reference evidence="1" key="1">
    <citation type="submission" date="2020-05" db="EMBL/GenBank/DDBJ databases">
        <authorList>
            <person name="Chiriac C."/>
            <person name="Salcher M."/>
            <person name="Ghai R."/>
            <person name="Kavagutti S V."/>
        </authorList>
    </citation>
    <scope>NUCLEOTIDE SEQUENCE</scope>
</reference>
<evidence type="ECO:0000313" key="1">
    <source>
        <dbReference type="EMBL" id="CAB4198407.1"/>
    </source>
</evidence>
<protein>
    <submittedName>
        <fullName evidence="1">Uncharacterized protein</fullName>
    </submittedName>
</protein>
<organism evidence="1">
    <name type="scientific">uncultured Caudovirales phage</name>
    <dbReference type="NCBI Taxonomy" id="2100421"/>
    <lineage>
        <taxon>Viruses</taxon>
        <taxon>Duplodnaviria</taxon>
        <taxon>Heunggongvirae</taxon>
        <taxon>Uroviricota</taxon>
        <taxon>Caudoviricetes</taxon>
        <taxon>Peduoviridae</taxon>
        <taxon>Maltschvirus</taxon>
        <taxon>Maltschvirus maltsch</taxon>
    </lineage>
</organism>
<sequence>MNELIIELANKANEDVGYTFKLEDAKQIHTLMQKFAKLIVRECGFVAWEHTPETEELEYSHLIKDKILQHFGIEE</sequence>
<accession>A0A6J5RVR4</accession>